<evidence type="ECO:0000313" key="6">
    <source>
        <dbReference type="EMBL" id="APA06065.1"/>
    </source>
</evidence>
<dbReference type="InterPro" id="IPR036770">
    <property type="entry name" value="Ankyrin_rpt-contain_sf"/>
</dbReference>
<reference evidence="7" key="1">
    <citation type="journal article" date="2017" name="Genome Biol. Evol.">
        <title>The complete genome sequence of the phytopathogenic fungus Sclerotinia sclerotiorum reveals insights into the genome architecture of broad host range pathogens.</title>
        <authorList>
            <person name="Derbyshire M."/>
            <person name="Denton-Giles M."/>
            <person name="Hegedus D."/>
            <person name="Seifbarghy S."/>
            <person name="Rollins J."/>
            <person name="van Kan J."/>
            <person name="Seidl M.F."/>
            <person name="Faino L."/>
            <person name="Mbengue M."/>
            <person name="Navaud O."/>
            <person name="Raffaele S."/>
            <person name="Hammond-Kosack K."/>
            <person name="Heard S."/>
            <person name="Oliver R."/>
        </authorList>
    </citation>
    <scope>NUCLEOTIDE SEQUENCE [LARGE SCALE GENOMIC DNA]</scope>
    <source>
        <strain evidence="7">ATCC 18683 / 1980 / Ss-1</strain>
    </source>
</reference>
<dbReference type="OrthoDB" id="195446at2759"/>
<dbReference type="Gene3D" id="3.40.50.300">
    <property type="entry name" value="P-loop containing nucleotide triphosphate hydrolases"/>
    <property type="match status" value="1"/>
</dbReference>
<dbReference type="PROSITE" id="PS50297">
    <property type="entry name" value="ANK_REP_REGION"/>
    <property type="match status" value="1"/>
</dbReference>
<feature type="domain" description="Nephrocystin 3-like N-terminal" evidence="5">
    <location>
        <begin position="179"/>
        <end position="334"/>
    </location>
</feature>
<dbReference type="Pfam" id="PF22939">
    <property type="entry name" value="WHD_GPIID"/>
    <property type="match status" value="1"/>
</dbReference>
<dbReference type="SUPFAM" id="SSF48403">
    <property type="entry name" value="Ankyrin repeat"/>
    <property type="match status" value="1"/>
</dbReference>
<dbReference type="SMART" id="SM00248">
    <property type="entry name" value="ANK"/>
    <property type="match status" value="6"/>
</dbReference>
<feature type="domain" description="GPI inositol-deacylase winged helix" evidence="4">
    <location>
        <begin position="426"/>
        <end position="501"/>
    </location>
</feature>
<dbReference type="InterPro" id="IPR027417">
    <property type="entry name" value="P-loop_NTPase"/>
</dbReference>
<dbReference type="InterPro" id="IPR056884">
    <property type="entry name" value="NPHP3-like_N"/>
</dbReference>
<accession>A0A1D9PTM4</accession>
<keyword evidence="1" id="KW-0677">Repeat</keyword>
<name>A0A1D9PTM4_SCLS1</name>
<dbReference type="InterPro" id="IPR054471">
    <property type="entry name" value="GPIID_WHD"/>
</dbReference>
<evidence type="ECO:0000256" key="2">
    <source>
        <dbReference type="PROSITE-ProRule" id="PRU00023"/>
    </source>
</evidence>
<dbReference type="PANTHER" id="PTHR10039:SF15">
    <property type="entry name" value="NACHT DOMAIN-CONTAINING PROTEIN"/>
    <property type="match status" value="1"/>
</dbReference>
<sequence>MSFGFGIGDILAVIELAKNLRKDFINAPRQFQDISTEVRSLSIVLQDIEDGLSVPDLNTKQTNELKEIVYGCRDVLEKLQRVLSTYGEIMSDSRGVGNKEPEDIKELQSRIASNVTLLNTFQGKISSKILNDIKTNAGQFYERQDIRELNIESSKIIDWLTPINYAPQQQDYINQRQPGTGEWLLDSPEFRQWVESDVQRLFCPGIPGAGKTMLTSIVVEELTNRFGNDKSVGIAYLYCNFRRHHEQKVDDLMSSLLKQLAASQSSLPDEIINLYNEHRNARTHPSPREVSKTFQSVAARYSKILIIVDALDEYSMADGSRESLMTLMLEIRASDQDVKRYLDGHISQLPGYVLRNSELQDGIKSHIIKAVDGMFLLARLHLQSLRGKKSPKAIQQALKSLPTGSNAYDYAYKDAMERIGGQLEDERELAKQVLSWITCARRPLTTTELQEALAVEIYEPELDKENFSEINAMISVCAGLVIVDDESDVVRLVHYTTQEYFERTQGDWFPDAEDYITTTCITYLSFDSLENCFCEMDRGIMGRINWRFMDQVQSYELFSYAADNWRHHARKASLSDQTSTLYQSIVRFLESEAKVNASWQGLSAVLDHWVEWDPPVEITAMHLVAYFGIDTTVKFLLDMGEVDPDANHEPENDNSNADEHEDDIWHTDRKGALARTPLSYAAENGHTMVVKLLLDTDKVDINSGIHERRPTPLSYAIIERHEAVVKLLLDTGKVEIDQYNSVDGQTPLSYAAKHGYESIVKLLLDTGKLTVDCHDILDKTPFSYAAENGHESIVRLLFNTGKVSVDLQDFFNLQAPLLYAAEYGHEAIVKFLLETVKAQIDLPDRDGQTLL</sequence>
<feature type="repeat" description="ANK" evidence="2">
    <location>
        <begin position="743"/>
        <end position="767"/>
    </location>
</feature>
<protein>
    <submittedName>
        <fullName evidence="6">Uncharacterized protein</fullName>
    </submittedName>
</protein>
<dbReference type="PANTHER" id="PTHR10039">
    <property type="entry name" value="AMELOGENIN"/>
    <property type="match status" value="1"/>
</dbReference>
<evidence type="ECO:0000313" key="7">
    <source>
        <dbReference type="Proteomes" id="UP000177798"/>
    </source>
</evidence>
<dbReference type="Pfam" id="PF12796">
    <property type="entry name" value="Ank_2"/>
    <property type="match status" value="2"/>
</dbReference>
<evidence type="ECO:0000259" key="4">
    <source>
        <dbReference type="Pfam" id="PF22939"/>
    </source>
</evidence>
<evidence type="ECO:0000256" key="3">
    <source>
        <dbReference type="SAM" id="MobiDB-lite"/>
    </source>
</evidence>
<keyword evidence="2" id="KW-0040">ANK repeat</keyword>
<dbReference type="Proteomes" id="UP000177798">
    <property type="component" value="Chromosome 1"/>
</dbReference>
<feature type="region of interest" description="Disordered" evidence="3">
    <location>
        <begin position="642"/>
        <end position="661"/>
    </location>
</feature>
<dbReference type="Gene3D" id="1.25.40.20">
    <property type="entry name" value="Ankyrin repeat-containing domain"/>
    <property type="match status" value="2"/>
</dbReference>
<gene>
    <name evidence="6" type="ORF">sscle_01g008350</name>
</gene>
<dbReference type="Pfam" id="PF24883">
    <property type="entry name" value="NPHP3_N"/>
    <property type="match status" value="1"/>
</dbReference>
<evidence type="ECO:0000256" key="1">
    <source>
        <dbReference type="ARBA" id="ARBA00022737"/>
    </source>
</evidence>
<dbReference type="PROSITE" id="PS50088">
    <property type="entry name" value="ANK_REPEAT"/>
    <property type="match status" value="1"/>
</dbReference>
<proteinExistence type="predicted"/>
<dbReference type="EMBL" id="CP017814">
    <property type="protein sequence ID" value="APA06065.1"/>
    <property type="molecule type" value="Genomic_DNA"/>
</dbReference>
<dbReference type="SUPFAM" id="SSF52540">
    <property type="entry name" value="P-loop containing nucleoside triphosphate hydrolases"/>
    <property type="match status" value="1"/>
</dbReference>
<organism evidence="6 7">
    <name type="scientific">Sclerotinia sclerotiorum (strain ATCC 18683 / 1980 / Ss-1)</name>
    <name type="common">White mold</name>
    <name type="synonym">Whetzelinia sclerotiorum</name>
    <dbReference type="NCBI Taxonomy" id="665079"/>
    <lineage>
        <taxon>Eukaryota</taxon>
        <taxon>Fungi</taxon>
        <taxon>Dikarya</taxon>
        <taxon>Ascomycota</taxon>
        <taxon>Pezizomycotina</taxon>
        <taxon>Leotiomycetes</taxon>
        <taxon>Helotiales</taxon>
        <taxon>Sclerotiniaceae</taxon>
        <taxon>Sclerotinia</taxon>
    </lineage>
</organism>
<dbReference type="AlphaFoldDB" id="A0A1D9PTM4"/>
<dbReference type="VEuPathDB" id="FungiDB:sscle_01g008350"/>
<dbReference type="InterPro" id="IPR002110">
    <property type="entry name" value="Ankyrin_rpt"/>
</dbReference>
<evidence type="ECO:0000259" key="5">
    <source>
        <dbReference type="Pfam" id="PF24883"/>
    </source>
</evidence>